<dbReference type="EMBL" id="CM010716">
    <property type="protein sequence ID" value="RZC49581.1"/>
    <property type="molecule type" value="Genomic_DNA"/>
</dbReference>
<keyword evidence="2" id="KW-0808">Transferase</keyword>
<evidence type="ECO:0000313" key="4">
    <source>
        <dbReference type="Proteomes" id="UP000316621"/>
    </source>
</evidence>
<dbReference type="EC" id="2.3.1.41" evidence="1"/>
<dbReference type="PANTHER" id="PTHR11712:SF332">
    <property type="entry name" value="3-OXOACYL-[ACYL-CARRIER-PROTEIN] SYNTHASE II, CHLOROPLASTIC"/>
    <property type="match status" value="1"/>
</dbReference>
<dbReference type="InterPro" id="IPR016039">
    <property type="entry name" value="Thiolase-like"/>
</dbReference>
<dbReference type="AlphaFoldDB" id="A0A4Y7IPD4"/>
<sequence>RIAGEIKSFSMEGWVAPKLSRRADKFMLYMLTAGKKALADGGISEEKRGATIYDEFLGGSFASDAYHMTEPHPEGKGVVLCIEKALAQSGVSQVHDRSPIRSSWSCGSCCTGAVEAFAAGAFSCIHAVRRVQSLSQT</sequence>
<dbReference type="InterPro" id="IPR000794">
    <property type="entry name" value="Beta-ketoacyl_synthase"/>
</dbReference>
<dbReference type="SUPFAM" id="SSF53901">
    <property type="entry name" value="Thiolase-like"/>
    <property type="match status" value="2"/>
</dbReference>
<dbReference type="GO" id="GO:0006633">
    <property type="term" value="P:fatty acid biosynthetic process"/>
    <property type="evidence" value="ECO:0007669"/>
    <property type="project" value="TreeGrafter"/>
</dbReference>
<evidence type="ECO:0000256" key="1">
    <source>
        <dbReference type="ARBA" id="ARBA00013191"/>
    </source>
</evidence>
<dbReference type="Proteomes" id="UP000316621">
    <property type="component" value="Chromosome 2"/>
</dbReference>
<gene>
    <name evidence="3" type="ORF">C5167_018010</name>
</gene>
<organism evidence="3 4">
    <name type="scientific">Papaver somniferum</name>
    <name type="common">Opium poppy</name>
    <dbReference type="NCBI Taxonomy" id="3469"/>
    <lineage>
        <taxon>Eukaryota</taxon>
        <taxon>Viridiplantae</taxon>
        <taxon>Streptophyta</taxon>
        <taxon>Embryophyta</taxon>
        <taxon>Tracheophyta</taxon>
        <taxon>Spermatophyta</taxon>
        <taxon>Magnoliopsida</taxon>
        <taxon>Ranunculales</taxon>
        <taxon>Papaveraceae</taxon>
        <taxon>Papaveroideae</taxon>
        <taxon>Papaver</taxon>
    </lineage>
</organism>
<dbReference type="STRING" id="3469.A0A4Y7IPD4"/>
<dbReference type="Gramene" id="RZC49581">
    <property type="protein sequence ID" value="RZC49581"/>
    <property type="gene ID" value="C5167_018010"/>
</dbReference>
<reference evidence="3 4" key="1">
    <citation type="journal article" date="2018" name="Science">
        <title>The opium poppy genome and morphinan production.</title>
        <authorList>
            <person name="Guo L."/>
            <person name="Winzer T."/>
            <person name="Yang X."/>
            <person name="Li Y."/>
            <person name="Ning Z."/>
            <person name="He Z."/>
            <person name="Teodor R."/>
            <person name="Lu Y."/>
            <person name="Bowser T.A."/>
            <person name="Graham I.A."/>
            <person name="Ye K."/>
        </authorList>
    </citation>
    <scope>NUCLEOTIDE SEQUENCE [LARGE SCALE GENOMIC DNA]</scope>
    <source>
        <strain evidence="4">cv. HN1</strain>
        <tissue evidence="3">Leaves</tissue>
    </source>
</reference>
<feature type="non-terminal residue" evidence="3">
    <location>
        <position position="1"/>
    </location>
</feature>
<protein>
    <recommendedName>
        <fullName evidence="1">beta-ketoacyl-[acyl-carrier-protein] synthase I</fullName>
        <ecNumber evidence="1">2.3.1.41</ecNumber>
    </recommendedName>
</protein>
<dbReference type="Gene3D" id="3.40.47.10">
    <property type="match status" value="1"/>
</dbReference>
<name>A0A4Y7IPD4_PAPSO</name>
<dbReference type="PANTHER" id="PTHR11712">
    <property type="entry name" value="POLYKETIDE SYNTHASE-RELATED"/>
    <property type="match status" value="1"/>
</dbReference>
<dbReference type="GO" id="GO:0004315">
    <property type="term" value="F:3-oxoacyl-[acyl-carrier-protein] synthase activity"/>
    <property type="evidence" value="ECO:0007669"/>
    <property type="project" value="UniProtKB-EC"/>
</dbReference>
<dbReference type="GO" id="GO:0009570">
    <property type="term" value="C:chloroplast stroma"/>
    <property type="evidence" value="ECO:0007669"/>
    <property type="project" value="TreeGrafter"/>
</dbReference>
<evidence type="ECO:0000256" key="2">
    <source>
        <dbReference type="ARBA" id="ARBA00022679"/>
    </source>
</evidence>
<keyword evidence="4" id="KW-1185">Reference proteome</keyword>
<evidence type="ECO:0000313" key="3">
    <source>
        <dbReference type="EMBL" id="RZC49581.1"/>
    </source>
</evidence>
<accession>A0A4Y7IPD4</accession>
<dbReference type="GO" id="GO:0005739">
    <property type="term" value="C:mitochondrion"/>
    <property type="evidence" value="ECO:0007669"/>
    <property type="project" value="TreeGrafter"/>
</dbReference>
<proteinExistence type="predicted"/>